<dbReference type="InterPro" id="IPR036890">
    <property type="entry name" value="HATPase_C_sf"/>
</dbReference>
<feature type="domain" description="Histidine kinase/HSP90-like ATPase" evidence="2">
    <location>
        <begin position="10"/>
        <end position="123"/>
    </location>
</feature>
<keyword evidence="3" id="KW-0418">Kinase</keyword>
<dbReference type="InterPro" id="IPR003594">
    <property type="entry name" value="HATPase_dom"/>
</dbReference>
<accession>A0A1I6YAX8</accession>
<keyword evidence="4" id="KW-1185">Reference proteome</keyword>
<keyword evidence="3" id="KW-0808">Transferase</keyword>
<keyword evidence="1" id="KW-0723">Serine/threonine-protein kinase</keyword>
<dbReference type="Gene3D" id="3.30.565.10">
    <property type="entry name" value="Histidine kinase-like ATPase, C-terminal domain"/>
    <property type="match status" value="1"/>
</dbReference>
<dbReference type="GO" id="GO:0004674">
    <property type="term" value="F:protein serine/threonine kinase activity"/>
    <property type="evidence" value="ECO:0007669"/>
    <property type="project" value="UniProtKB-KW"/>
</dbReference>
<organism evidence="3 4">
    <name type="scientific">Geodermatophilus amargosae</name>
    <dbReference type="NCBI Taxonomy" id="1296565"/>
    <lineage>
        <taxon>Bacteria</taxon>
        <taxon>Bacillati</taxon>
        <taxon>Actinomycetota</taxon>
        <taxon>Actinomycetes</taxon>
        <taxon>Geodermatophilales</taxon>
        <taxon>Geodermatophilaceae</taxon>
        <taxon>Geodermatophilus</taxon>
    </lineage>
</organism>
<dbReference type="Pfam" id="PF13581">
    <property type="entry name" value="HATPase_c_2"/>
    <property type="match status" value="1"/>
</dbReference>
<dbReference type="SUPFAM" id="SSF55874">
    <property type="entry name" value="ATPase domain of HSP90 chaperone/DNA topoisomerase II/histidine kinase"/>
    <property type="match status" value="1"/>
</dbReference>
<dbReference type="CDD" id="cd16936">
    <property type="entry name" value="HATPase_RsbW-like"/>
    <property type="match status" value="1"/>
</dbReference>
<gene>
    <name evidence="3" type="ORF">SAMN05660657_01058</name>
</gene>
<evidence type="ECO:0000313" key="4">
    <source>
        <dbReference type="Proteomes" id="UP000199546"/>
    </source>
</evidence>
<name>A0A1I6YAX8_9ACTN</name>
<dbReference type="RefSeq" id="WP_093578321.1">
    <property type="nucleotide sequence ID" value="NZ_FPBA01000002.1"/>
</dbReference>
<dbReference type="AlphaFoldDB" id="A0A1I6YAX8"/>
<sequence>MSTLTTRVDLPASARSVPVARHLVREVLRAWRAPQDTGDVALLVTEVVANVVDHAGGDGLLALELEYSDGWLCIAVSDGSAIRPVVGELRGDQPRGRGMQIVDAIADRWGVEDVDGGKRVWFVLAPGPGSGV</sequence>
<dbReference type="Proteomes" id="UP000199546">
    <property type="component" value="Unassembled WGS sequence"/>
</dbReference>
<dbReference type="PANTHER" id="PTHR35526">
    <property type="entry name" value="ANTI-SIGMA-F FACTOR RSBW-RELATED"/>
    <property type="match status" value="1"/>
</dbReference>
<proteinExistence type="predicted"/>
<evidence type="ECO:0000259" key="2">
    <source>
        <dbReference type="Pfam" id="PF13581"/>
    </source>
</evidence>
<dbReference type="EMBL" id="FPBA01000002">
    <property type="protein sequence ID" value="SFT47550.1"/>
    <property type="molecule type" value="Genomic_DNA"/>
</dbReference>
<dbReference type="InterPro" id="IPR050267">
    <property type="entry name" value="Anti-sigma-factor_SerPK"/>
</dbReference>
<dbReference type="PANTHER" id="PTHR35526:SF3">
    <property type="entry name" value="ANTI-SIGMA-F FACTOR RSBW"/>
    <property type="match status" value="1"/>
</dbReference>
<reference evidence="4" key="1">
    <citation type="submission" date="2016-10" db="EMBL/GenBank/DDBJ databases">
        <authorList>
            <person name="Varghese N."/>
            <person name="Submissions S."/>
        </authorList>
    </citation>
    <scope>NUCLEOTIDE SEQUENCE [LARGE SCALE GENOMIC DNA]</scope>
    <source>
        <strain evidence="4">DSM 46136</strain>
    </source>
</reference>
<dbReference type="STRING" id="1296565.SAMN05660657_01058"/>
<evidence type="ECO:0000256" key="1">
    <source>
        <dbReference type="ARBA" id="ARBA00022527"/>
    </source>
</evidence>
<evidence type="ECO:0000313" key="3">
    <source>
        <dbReference type="EMBL" id="SFT47550.1"/>
    </source>
</evidence>
<protein>
    <submittedName>
        <fullName evidence="3">Anti-sigma regulatory factor (Ser/Thr protein kinase)</fullName>
    </submittedName>
</protein>
<dbReference type="OrthoDB" id="3527613at2"/>